<accession>A0AAW9RAV7</accession>
<evidence type="ECO:0000256" key="1">
    <source>
        <dbReference type="SAM" id="SignalP"/>
    </source>
</evidence>
<keyword evidence="3" id="KW-1185">Reference proteome</keyword>
<protein>
    <submittedName>
        <fullName evidence="2">Uncharacterized protein</fullName>
    </submittedName>
</protein>
<name>A0AAW9RAV7_9GAMM</name>
<sequence>MRKSSLITSLAAAASLFLTVWSGPVSAQENFISHPGSLYPPSCATQVNFDPEGVRGEVEKFSEGLLSLRDLSDGQNSSVRLRFYRQGCAEPGRSVMWVEMSVISGGAAVVPVFEMEVDGEFYPLRLTVDPNAYSDIYTGANMIQGETWNFFIDGPTLEEWQQLTDAGNNVPTPELYNGGFDLHALDFIDFREAVIPVPAYEDDLGPEGLAFNGRLSGNWVVEGAQDQGFVLAFEELPDGTQFLFLSWYTYDADHKLLWLTAGDTYQIGAHSIDLPIELVSNGAFLGNQEAERSVVGSATLTALHCNHLELTYDLTDLGLGTGTVKLQRLFSLETAGYACRNQPEREATLND</sequence>
<keyword evidence="1" id="KW-0732">Signal</keyword>
<dbReference type="Proteomes" id="UP001359886">
    <property type="component" value="Unassembled WGS sequence"/>
</dbReference>
<comment type="caution">
    <text evidence="2">The sequence shown here is derived from an EMBL/GenBank/DDBJ whole genome shotgun (WGS) entry which is preliminary data.</text>
</comment>
<proteinExistence type="predicted"/>
<feature type="chain" id="PRO_5043981823" evidence="1">
    <location>
        <begin position="28"/>
        <end position="351"/>
    </location>
</feature>
<evidence type="ECO:0000313" key="3">
    <source>
        <dbReference type="Proteomes" id="UP001359886"/>
    </source>
</evidence>
<dbReference type="RefSeq" id="WP_354696502.1">
    <property type="nucleotide sequence ID" value="NZ_JAZHOG010000012.1"/>
</dbReference>
<reference evidence="2 3" key="1">
    <citation type="submission" date="2024-02" db="EMBL/GenBank/DDBJ databases">
        <title>A novel Wenzhouxiangellaceae bacterium, isolated from coastal sediments.</title>
        <authorList>
            <person name="Du Z.-J."/>
            <person name="Ye Y.-Q."/>
            <person name="Zhang X.-Y."/>
        </authorList>
    </citation>
    <scope>NUCLEOTIDE SEQUENCE [LARGE SCALE GENOMIC DNA]</scope>
    <source>
        <strain evidence="2 3">CH-27</strain>
    </source>
</reference>
<dbReference type="EMBL" id="JAZHOG010000012">
    <property type="protein sequence ID" value="MEJ8569177.1"/>
    <property type="molecule type" value="Genomic_DNA"/>
</dbReference>
<dbReference type="AlphaFoldDB" id="A0AAW9RAV7"/>
<evidence type="ECO:0000313" key="2">
    <source>
        <dbReference type="EMBL" id="MEJ8569177.1"/>
    </source>
</evidence>
<organism evidence="2 3">
    <name type="scientific">Elongatibacter sediminis</name>
    <dbReference type="NCBI Taxonomy" id="3119006"/>
    <lineage>
        <taxon>Bacteria</taxon>
        <taxon>Pseudomonadati</taxon>
        <taxon>Pseudomonadota</taxon>
        <taxon>Gammaproteobacteria</taxon>
        <taxon>Chromatiales</taxon>
        <taxon>Wenzhouxiangellaceae</taxon>
        <taxon>Elongatibacter</taxon>
    </lineage>
</organism>
<feature type="signal peptide" evidence="1">
    <location>
        <begin position="1"/>
        <end position="27"/>
    </location>
</feature>
<gene>
    <name evidence="2" type="ORF">V3330_16215</name>
</gene>